<dbReference type="PROSITE" id="PS50110">
    <property type="entry name" value="RESPONSE_REGULATORY"/>
    <property type="match status" value="1"/>
</dbReference>
<dbReference type="PROSITE" id="PS51832">
    <property type="entry name" value="HD_GYP"/>
    <property type="match status" value="1"/>
</dbReference>
<dbReference type="InterPro" id="IPR011006">
    <property type="entry name" value="CheY-like_superfamily"/>
</dbReference>
<evidence type="ECO:0000313" key="4">
    <source>
        <dbReference type="EMBL" id="SDX21398.1"/>
    </source>
</evidence>
<dbReference type="Pfam" id="PF00072">
    <property type="entry name" value="Response_reg"/>
    <property type="match status" value="1"/>
</dbReference>
<proteinExistence type="predicted"/>
<dbReference type="InterPro" id="IPR037522">
    <property type="entry name" value="HD_GYP_dom"/>
</dbReference>
<dbReference type="OrthoDB" id="9802066at2"/>
<dbReference type="InterPro" id="IPR001789">
    <property type="entry name" value="Sig_transdc_resp-reg_receiver"/>
</dbReference>
<dbReference type="Pfam" id="PF13487">
    <property type="entry name" value="HD_5"/>
    <property type="match status" value="1"/>
</dbReference>
<evidence type="ECO:0000256" key="1">
    <source>
        <dbReference type="PROSITE-ProRule" id="PRU00169"/>
    </source>
</evidence>
<dbReference type="PANTHER" id="PTHR45228">
    <property type="entry name" value="CYCLIC DI-GMP PHOSPHODIESTERASE TM_0186-RELATED"/>
    <property type="match status" value="1"/>
</dbReference>
<feature type="domain" description="HD-GYP" evidence="3">
    <location>
        <begin position="184"/>
        <end position="380"/>
    </location>
</feature>
<keyword evidence="1" id="KW-0597">Phosphoprotein</keyword>
<dbReference type="GO" id="GO:0008081">
    <property type="term" value="F:phosphoric diester hydrolase activity"/>
    <property type="evidence" value="ECO:0007669"/>
    <property type="project" value="UniProtKB-ARBA"/>
</dbReference>
<feature type="domain" description="Response regulatory" evidence="2">
    <location>
        <begin position="14"/>
        <end position="129"/>
    </location>
</feature>
<accession>A0A1H2ZWX3</accession>
<organism evidence="4 5">
    <name type="scientific">Pseudomonas kuykendallii</name>
    <dbReference type="NCBI Taxonomy" id="1007099"/>
    <lineage>
        <taxon>Bacteria</taxon>
        <taxon>Pseudomonadati</taxon>
        <taxon>Pseudomonadota</taxon>
        <taxon>Gammaproteobacteria</taxon>
        <taxon>Pseudomonadales</taxon>
        <taxon>Pseudomonadaceae</taxon>
        <taxon>Pseudomonas</taxon>
    </lineage>
</organism>
<dbReference type="AlphaFoldDB" id="A0A1H2ZWX3"/>
<reference evidence="5" key="1">
    <citation type="submission" date="2016-10" db="EMBL/GenBank/DDBJ databases">
        <authorList>
            <person name="Varghese N."/>
            <person name="Submissions S."/>
        </authorList>
    </citation>
    <scope>NUCLEOTIDE SEQUENCE [LARGE SCALE GENOMIC DNA]</scope>
    <source>
        <strain evidence="5">NRRL B-59562</strain>
    </source>
</reference>
<dbReference type="InterPro" id="IPR052020">
    <property type="entry name" value="Cyclic_di-GMP/3'3'-cGAMP_PDE"/>
</dbReference>
<dbReference type="PANTHER" id="PTHR45228:SF8">
    <property type="entry name" value="TWO-COMPONENT RESPONSE REGULATOR-RELATED"/>
    <property type="match status" value="1"/>
</dbReference>
<dbReference type="Gene3D" id="3.40.50.2300">
    <property type="match status" value="1"/>
</dbReference>
<dbReference type="CDD" id="cd17569">
    <property type="entry name" value="REC_HupR-like"/>
    <property type="match status" value="1"/>
</dbReference>
<dbReference type="SUPFAM" id="SSF109604">
    <property type="entry name" value="HD-domain/PDEase-like"/>
    <property type="match status" value="1"/>
</dbReference>
<dbReference type="Proteomes" id="UP000243778">
    <property type="component" value="Unassembled WGS sequence"/>
</dbReference>
<dbReference type="GO" id="GO:0000160">
    <property type="term" value="P:phosphorelay signal transduction system"/>
    <property type="evidence" value="ECO:0007669"/>
    <property type="project" value="InterPro"/>
</dbReference>
<dbReference type="RefSeq" id="WP_090228441.1">
    <property type="nucleotide sequence ID" value="NZ_FNNU01000003.1"/>
</dbReference>
<sequence length="444" mass="50116">MTEQAGIPTAELTTVLLVDDEENILSSLRRLLRHQPWRILTATSGAEALAILERETVDLIVSDARMPGMDGAALLSQVREVHPDCMRIMLTGYAEMATIMSAINNGQIYQYLTKPWNDEHLVLTLSKALDHQATERERSRLERLALEQNTQLRLLNESLDSRVKARTAELQQTSDMLDLSFEELRRSYVTSTEVFSLLINQRLPKGKQTNQDVISLVRAFCEDQAIDIQLSRDMTMAAALYNIGKLSWSDNLIVAPADLLYQKNRATYRSYPTQSESLLMTLEPLQDAARLIRFHQERWDGSGFPDNLKGEAIPFGSRLLKLAVDFVELQVGLYLERYLNRDEALLFIRNNSGKLYDPNLAESFISTCVNYLTDVKIGDPAVRAVSTRKLVEGMILARNLHAENGMLLLNEGKQLSSQLIEKLIAFEAVESGHYTVFVRDPLAG</sequence>
<dbReference type="Gene3D" id="1.10.3210.10">
    <property type="entry name" value="Hypothetical protein af1432"/>
    <property type="match status" value="1"/>
</dbReference>
<evidence type="ECO:0000313" key="5">
    <source>
        <dbReference type="Proteomes" id="UP000243778"/>
    </source>
</evidence>
<keyword evidence="5" id="KW-1185">Reference proteome</keyword>
<name>A0A1H2ZWX3_9PSED</name>
<dbReference type="EMBL" id="FNNU01000003">
    <property type="protein sequence ID" value="SDX21398.1"/>
    <property type="molecule type" value="Genomic_DNA"/>
</dbReference>
<dbReference type="STRING" id="1007099.SAMN05216287_2464"/>
<feature type="modified residue" description="4-aspartylphosphate" evidence="1">
    <location>
        <position position="63"/>
    </location>
</feature>
<evidence type="ECO:0000259" key="3">
    <source>
        <dbReference type="PROSITE" id="PS51832"/>
    </source>
</evidence>
<dbReference type="InterPro" id="IPR003607">
    <property type="entry name" value="HD/PDEase_dom"/>
</dbReference>
<gene>
    <name evidence="4" type="ORF">SAMN05216287_2464</name>
</gene>
<protein>
    <submittedName>
        <fullName evidence="4">Response regulator c-di-GMP phosphodiesterase, RpfG family, contains REC and HD-GYP domains</fullName>
    </submittedName>
</protein>
<dbReference type="SUPFAM" id="SSF52172">
    <property type="entry name" value="CheY-like"/>
    <property type="match status" value="1"/>
</dbReference>
<dbReference type="CDD" id="cd00077">
    <property type="entry name" value="HDc"/>
    <property type="match status" value="1"/>
</dbReference>
<evidence type="ECO:0000259" key="2">
    <source>
        <dbReference type="PROSITE" id="PS50110"/>
    </source>
</evidence>
<dbReference type="SMART" id="SM00448">
    <property type="entry name" value="REC"/>
    <property type="match status" value="1"/>
</dbReference>